<reference evidence="1 2" key="2">
    <citation type="journal article" date="2017" name="Nature">
        <title>The Apostasia genome and the evolution of orchids.</title>
        <authorList>
            <person name="Zhang G.Q."/>
            <person name="Liu K.W."/>
            <person name="Li Z."/>
            <person name="Lohaus R."/>
            <person name="Hsiao Y.Y."/>
            <person name="Niu S.C."/>
            <person name="Wang J.Y."/>
            <person name="Lin Y.C."/>
            <person name="Xu Q."/>
            <person name="Chen L.J."/>
            <person name="Yoshida K."/>
            <person name="Fujiwara S."/>
            <person name="Wang Z.W."/>
            <person name="Zhang Y.Q."/>
            <person name="Mitsuda N."/>
            <person name="Wang M."/>
            <person name="Liu G.H."/>
            <person name="Pecoraro L."/>
            <person name="Huang H.X."/>
            <person name="Xiao X.J."/>
            <person name="Lin M."/>
            <person name="Wu X.Y."/>
            <person name="Wu W.L."/>
            <person name="Chen Y.Y."/>
            <person name="Chang S.B."/>
            <person name="Sakamoto S."/>
            <person name="Ohme-Takagi M."/>
            <person name="Yagi M."/>
            <person name="Zeng S.J."/>
            <person name="Shen C.Y."/>
            <person name="Yeh C.M."/>
            <person name="Luo Y.B."/>
            <person name="Tsai W.C."/>
            <person name="Van de Peer Y."/>
            <person name="Liu Z.J."/>
        </authorList>
    </citation>
    <scope>NUCLEOTIDE SEQUENCE [LARGE SCALE GENOMIC DNA]</scope>
    <source>
        <tissue evidence="1">The whole plant</tissue>
    </source>
</reference>
<gene>
    <name evidence="1" type="ORF">MA16_Dca026250</name>
</gene>
<dbReference type="EMBL" id="KZ502735">
    <property type="protein sequence ID" value="PKU73583.1"/>
    <property type="molecule type" value="Genomic_DNA"/>
</dbReference>
<proteinExistence type="predicted"/>
<dbReference type="AlphaFoldDB" id="A0A2I0WD58"/>
<protein>
    <submittedName>
        <fullName evidence="1">Uncharacterized protein</fullName>
    </submittedName>
</protein>
<sequence>MSRSVIFEDHDSEIFLLSGVLELLKSTGLTGEPKKSTMKWSMKCQPVIPDGLFFLKGK</sequence>
<accession>A0A2I0WD58</accession>
<name>A0A2I0WD58_9ASPA</name>
<organism evidence="1 2">
    <name type="scientific">Dendrobium catenatum</name>
    <dbReference type="NCBI Taxonomy" id="906689"/>
    <lineage>
        <taxon>Eukaryota</taxon>
        <taxon>Viridiplantae</taxon>
        <taxon>Streptophyta</taxon>
        <taxon>Embryophyta</taxon>
        <taxon>Tracheophyta</taxon>
        <taxon>Spermatophyta</taxon>
        <taxon>Magnoliopsida</taxon>
        <taxon>Liliopsida</taxon>
        <taxon>Asparagales</taxon>
        <taxon>Orchidaceae</taxon>
        <taxon>Epidendroideae</taxon>
        <taxon>Malaxideae</taxon>
        <taxon>Dendrobiinae</taxon>
        <taxon>Dendrobium</taxon>
    </lineage>
</organism>
<evidence type="ECO:0000313" key="1">
    <source>
        <dbReference type="EMBL" id="PKU73583.1"/>
    </source>
</evidence>
<reference evidence="1 2" key="1">
    <citation type="journal article" date="2016" name="Sci. Rep.">
        <title>The Dendrobium catenatum Lindl. genome sequence provides insights into polysaccharide synthase, floral development and adaptive evolution.</title>
        <authorList>
            <person name="Zhang G.Q."/>
            <person name="Xu Q."/>
            <person name="Bian C."/>
            <person name="Tsai W.C."/>
            <person name="Yeh C.M."/>
            <person name="Liu K.W."/>
            <person name="Yoshida K."/>
            <person name="Zhang L.S."/>
            <person name="Chang S.B."/>
            <person name="Chen F."/>
            <person name="Shi Y."/>
            <person name="Su Y.Y."/>
            <person name="Zhang Y.Q."/>
            <person name="Chen L.J."/>
            <person name="Yin Y."/>
            <person name="Lin M."/>
            <person name="Huang H."/>
            <person name="Deng H."/>
            <person name="Wang Z.W."/>
            <person name="Zhu S.L."/>
            <person name="Zhao X."/>
            <person name="Deng C."/>
            <person name="Niu S.C."/>
            <person name="Huang J."/>
            <person name="Wang M."/>
            <person name="Liu G.H."/>
            <person name="Yang H.J."/>
            <person name="Xiao X.J."/>
            <person name="Hsiao Y.Y."/>
            <person name="Wu W.L."/>
            <person name="Chen Y.Y."/>
            <person name="Mitsuda N."/>
            <person name="Ohme-Takagi M."/>
            <person name="Luo Y.B."/>
            <person name="Van de Peer Y."/>
            <person name="Liu Z.J."/>
        </authorList>
    </citation>
    <scope>NUCLEOTIDE SEQUENCE [LARGE SCALE GENOMIC DNA]</scope>
    <source>
        <tissue evidence="1">The whole plant</tissue>
    </source>
</reference>
<dbReference type="Proteomes" id="UP000233837">
    <property type="component" value="Unassembled WGS sequence"/>
</dbReference>
<keyword evidence="2" id="KW-1185">Reference proteome</keyword>
<evidence type="ECO:0000313" key="2">
    <source>
        <dbReference type="Proteomes" id="UP000233837"/>
    </source>
</evidence>